<proteinExistence type="predicted"/>
<feature type="compositionally biased region" description="Basic and acidic residues" evidence="3">
    <location>
        <begin position="160"/>
        <end position="178"/>
    </location>
</feature>
<dbReference type="PANTHER" id="PTHR46232">
    <property type="entry name" value="SMARCE1 REGULATOR OF CHROMATIN"/>
    <property type="match status" value="1"/>
</dbReference>
<feature type="compositionally biased region" description="Polar residues" evidence="3">
    <location>
        <begin position="24"/>
        <end position="39"/>
    </location>
</feature>
<dbReference type="InterPro" id="IPR036910">
    <property type="entry name" value="HMG_box_dom_sf"/>
</dbReference>
<dbReference type="GO" id="GO:0016922">
    <property type="term" value="F:nuclear receptor binding"/>
    <property type="evidence" value="ECO:0007669"/>
    <property type="project" value="TreeGrafter"/>
</dbReference>
<dbReference type="Proteomes" id="UP001347796">
    <property type="component" value="Unassembled WGS sequence"/>
</dbReference>
<dbReference type="FunFam" id="1.10.30.10:FF:000048">
    <property type="entry name" value="Putative SWI/SNF-related matrix-associated actin-dependent regulator chromatin subfamily E member"/>
    <property type="match status" value="1"/>
</dbReference>
<feature type="coiled-coil region" evidence="2">
    <location>
        <begin position="234"/>
        <end position="268"/>
    </location>
</feature>
<dbReference type="CDD" id="cd21983">
    <property type="entry name" value="HMG-box_SMARCE1"/>
    <property type="match status" value="1"/>
</dbReference>
<keyword evidence="2" id="KW-0175">Coiled coil</keyword>
<evidence type="ECO:0000313" key="5">
    <source>
        <dbReference type="EMBL" id="KAK6174383.1"/>
    </source>
</evidence>
<dbReference type="Gene3D" id="1.10.30.10">
    <property type="entry name" value="High mobility group box domain"/>
    <property type="match status" value="1"/>
</dbReference>
<dbReference type="Pfam" id="PF00505">
    <property type="entry name" value="HMG_box"/>
    <property type="match status" value="1"/>
</dbReference>
<evidence type="ECO:0000256" key="1">
    <source>
        <dbReference type="PROSITE-ProRule" id="PRU00267"/>
    </source>
</evidence>
<name>A0AAN8JIN7_PATCE</name>
<feature type="DNA-binding region" description="HMG box" evidence="1">
    <location>
        <begin position="65"/>
        <end position="133"/>
    </location>
</feature>
<evidence type="ECO:0000259" key="4">
    <source>
        <dbReference type="PROSITE" id="PS50118"/>
    </source>
</evidence>
<keyword evidence="1" id="KW-0238">DNA-binding</keyword>
<protein>
    <recommendedName>
        <fullName evidence="4">HMG box domain-containing protein</fullName>
    </recommendedName>
</protein>
<dbReference type="GO" id="GO:0031492">
    <property type="term" value="F:nucleosomal DNA binding"/>
    <property type="evidence" value="ECO:0007669"/>
    <property type="project" value="TreeGrafter"/>
</dbReference>
<feature type="region of interest" description="Disordered" evidence="3">
    <location>
        <begin position="153"/>
        <end position="195"/>
    </location>
</feature>
<dbReference type="AlphaFoldDB" id="A0AAN8JIN7"/>
<dbReference type="GO" id="GO:0016514">
    <property type="term" value="C:SWI/SNF complex"/>
    <property type="evidence" value="ECO:0007669"/>
    <property type="project" value="TreeGrafter"/>
</dbReference>
<dbReference type="EMBL" id="JAZGQO010000011">
    <property type="protein sequence ID" value="KAK6174383.1"/>
    <property type="molecule type" value="Genomic_DNA"/>
</dbReference>
<reference evidence="5 6" key="1">
    <citation type="submission" date="2024-01" db="EMBL/GenBank/DDBJ databases">
        <title>The genome of the rayed Mediterranean limpet Patella caerulea (Linnaeus, 1758).</title>
        <authorList>
            <person name="Anh-Thu Weber A."/>
            <person name="Halstead-Nussloch G."/>
        </authorList>
    </citation>
    <scope>NUCLEOTIDE SEQUENCE [LARGE SCALE GENOMIC DNA]</scope>
    <source>
        <strain evidence="5">AATW-2023a</strain>
        <tissue evidence="5">Whole specimen</tissue>
    </source>
</reference>
<organism evidence="5 6">
    <name type="scientific">Patella caerulea</name>
    <name type="common">Rayed Mediterranean limpet</name>
    <dbReference type="NCBI Taxonomy" id="87958"/>
    <lineage>
        <taxon>Eukaryota</taxon>
        <taxon>Metazoa</taxon>
        <taxon>Spiralia</taxon>
        <taxon>Lophotrochozoa</taxon>
        <taxon>Mollusca</taxon>
        <taxon>Gastropoda</taxon>
        <taxon>Patellogastropoda</taxon>
        <taxon>Patelloidea</taxon>
        <taxon>Patellidae</taxon>
        <taxon>Patella</taxon>
    </lineage>
</organism>
<accession>A0AAN8JIN7</accession>
<keyword evidence="6" id="KW-1185">Reference proteome</keyword>
<keyword evidence="1" id="KW-0539">Nucleus</keyword>
<dbReference type="SUPFAM" id="SSF47095">
    <property type="entry name" value="HMG-box"/>
    <property type="match status" value="1"/>
</dbReference>
<feature type="compositionally biased region" description="Polar residues" evidence="3">
    <location>
        <begin position="441"/>
        <end position="462"/>
    </location>
</feature>
<feature type="region of interest" description="Disordered" evidence="3">
    <location>
        <begin position="1"/>
        <end position="71"/>
    </location>
</feature>
<evidence type="ECO:0000256" key="3">
    <source>
        <dbReference type="SAM" id="MobiDB-lite"/>
    </source>
</evidence>
<feature type="compositionally biased region" description="Basic and acidic residues" evidence="3">
    <location>
        <begin position="318"/>
        <end position="350"/>
    </location>
</feature>
<sequence length="462" mass="52301">MALPSFRNMAASPQIGSKARCSVPSETKGSNPFVQSSHGHPNFHPVKMGSRRDRDSGIPKPPKPPDKPLMPYMRYSRKVWEGVKAANPDLKLWEIGKIIGGMWRDLSEIDKQEFIEEYESEKSQYNEAMKAYHNSPAYQAWVSAKSKAAAEAAIEEEERTSERSAERQRNSAKSKLEMPRISIQPAEDEDETDDGFSVKHIAHSRYTRNHRLINDIFSESVVPDVRTVVTTGRMSVLKRQVQSLTMHQKKLEAELQTIEERHDAKKQKFMESSHQFHDDLKKLCDSKPQISEDMLNGMVTKAKEDIKNRQTQIAQQQEEERKKVDMKSKKDEEGQKDGDDKSHEDERIEEIPMETDTNAGEVHASDKEESVEPDSSMPPLKELREESMPVPDTTTDAPSEESINNDDNKTDSGGVHSSTEENKEVDTSKNPEVKETIVKEATSSSDSDNKQVETNSGDNEKS</sequence>
<dbReference type="InterPro" id="IPR009071">
    <property type="entry name" value="HMG_box_dom"/>
</dbReference>
<evidence type="ECO:0000256" key="2">
    <source>
        <dbReference type="SAM" id="Coils"/>
    </source>
</evidence>
<feature type="region of interest" description="Disordered" evidence="3">
    <location>
        <begin position="306"/>
        <end position="462"/>
    </location>
</feature>
<dbReference type="SMART" id="SM00398">
    <property type="entry name" value="HMG"/>
    <property type="match status" value="1"/>
</dbReference>
<dbReference type="PROSITE" id="PS50118">
    <property type="entry name" value="HMG_BOX_2"/>
    <property type="match status" value="1"/>
</dbReference>
<feature type="compositionally biased region" description="Basic and acidic residues" evidence="3">
    <location>
        <begin position="418"/>
        <end position="438"/>
    </location>
</feature>
<gene>
    <name evidence="5" type="ORF">SNE40_017671</name>
</gene>
<feature type="domain" description="HMG box" evidence="4">
    <location>
        <begin position="65"/>
        <end position="133"/>
    </location>
</feature>
<dbReference type="GO" id="GO:0045892">
    <property type="term" value="P:negative regulation of DNA-templated transcription"/>
    <property type="evidence" value="ECO:0007669"/>
    <property type="project" value="TreeGrafter"/>
</dbReference>
<dbReference type="PANTHER" id="PTHR46232:SF1">
    <property type="entry name" value="SWI_SNF-RELATED MATRIX-ASSOCIATED ACTIN-DEPENDENT REGULATOR OF CHROMATIN SUBFAMILY E MEMBER 1"/>
    <property type="match status" value="1"/>
</dbReference>
<comment type="caution">
    <text evidence="5">The sequence shown here is derived from an EMBL/GenBank/DDBJ whole genome shotgun (WGS) entry which is preliminary data.</text>
</comment>
<evidence type="ECO:0000313" key="6">
    <source>
        <dbReference type="Proteomes" id="UP001347796"/>
    </source>
</evidence>